<gene>
    <name evidence="7" type="ORF">SAMN05192576_1649</name>
</gene>
<name>A0A1G9Z8N7_9ACTN</name>
<evidence type="ECO:0000256" key="3">
    <source>
        <dbReference type="ARBA" id="ARBA00022801"/>
    </source>
</evidence>
<feature type="active site" evidence="5">
    <location>
        <position position="80"/>
    </location>
</feature>
<dbReference type="PANTHER" id="PTHR43808:SF9">
    <property type="entry name" value="BLL0789 PROTEIN"/>
    <property type="match status" value="1"/>
</dbReference>
<dbReference type="PANTHER" id="PTHR43808">
    <property type="entry name" value="ACETYLORNITHINE DEACETYLASE"/>
    <property type="match status" value="1"/>
</dbReference>
<dbReference type="GO" id="GO:0004180">
    <property type="term" value="F:carboxypeptidase activity"/>
    <property type="evidence" value="ECO:0007669"/>
    <property type="project" value="UniProtKB-KW"/>
</dbReference>
<proteinExistence type="predicted"/>
<sequence length="390" mass="39854">MTTRVAFSFPAFLSDLRELVECESPSTELAAVARSADVVARVGAARLGVLPERIVLDGRTHLRWRLGTGPSRVLLVGHHDTVWPTGTLATTPFSVEDGVVRGPGCFDMLTGLVMTFHALASLADVDGVTVLVTGDEELGSPSSRGLIEDEARLASAALVLEASADGGALKTERKGVSLYDVRLVGRAAHAGLEPELGVNATLELAHQALAVAALADPALGTTVTPTAARAGTTTNTVPAEGSFSVDIRVRTLAEQDRVDAAMCALVPVQPGALVEVSGGPNRPPLEESSAAALFARARVLAAELGLPELTEAGVGGASDGNFTAGVGTPTLDGLGAVGGGAHAAHEHVLLDAVPGRTALLARLVEDLLARPVGRPSETTNDLQTSGAARP</sequence>
<accession>A0A1G9Z8N7</accession>
<dbReference type="InterPro" id="IPR001261">
    <property type="entry name" value="ArgE/DapE_CS"/>
</dbReference>
<comment type="cofactor">
    <cofactor evidence="1">
        <name>Zn(2+)</name>
        <dbReference type="ChEBI" id="CHEBI:29105"/>
    </cofactor>
</comment>
<dbReference type="Gene3D" id="3.40.630.10">
    <property type="entry name" value="Zn peptidases"/>
    <property type="match status" value="1"/>
</dbReference>
<keyword evidence="7" id="KW-0121">Carboxypeptidase</keyword>
<evidence type="ECO:0000259" key="6">
    <source>
        <dbReference type="Pfam" id="PF07687"/>
    </source>
</evidence>
<dbReference type="STRING" id="1005944.SAMN05192576_1649"/>
<dbReference type="EMBL" id="FNIC01000002">
    <property type="protein sequence ID" value="SDN17690.1"/>
    <property type="molecule type" value="Genomic_DNA"/>
</dbReference>
<dbReference type="InterPro" id="IPR011650">
    <property type="entry name" value="Peptidase_M20_dimer"/>
</dbReference>
<dbReference type="GO" id="GO:0046872">
    <property type="term" value="F:metal ion binding"/>
    <property type="evidence" value="ECO:0007669"/>
    <property type="project" value="UniProtKB-KW"/>
</dbReference>
<dbReference type="Proteomes" id="UP000199004">
    <property type="component" value="Unassembled WGS sequence"/>
</dbReference>
<evidence type="ECO:0000256" key="4">
    <source>
        <dbReference type="ARBA" id="ARBA00022833"/>
    </source>
</evidence>
<evidence type="ECO:0000313" key="7">
    <source>
        <dbReference type="EMBL" id="SDN17690.1"/>
    </source>
</evidence>
<keyword evidence="2" id="KW-0479">Metal-binding</keyword>
<dbReference type="InterPro" id="IPR036264">
    <property type="entry name" value="Bact_exopeptidase_dim_dom"/>
</dbReference>
<keyword evidence="7" id="KW-0645">Protease</keyword>
<dbReference type="Gene3D" id="3.30.70.360">
    <property type="match status" value="1"/>
</dbReference>
<dbReference type="OrthoDB" id="9783294at2"/>
<dbReference type="PIRSF" id="PIRSF037238">
    <property type="entry name" value="Carboxypeptidase_G2"/>
    <property type="match status" value="1"/>
</dbReference>
<dbReference type="RefSeq" id="WP_091023605.1">
    <property type="nucleotide sequence ID" value="NZ_BKAE01000007.1"/>
</dbReference>
<dbReference type="SUPFAM" id="SSF55031">
    <property type="entry name" value="Bacterial exopeptidase dimerisation domain"/>
    <property type="match status" value="1"/>
</dbReference>
<dbReference type="InterPro" id="IPR017150">
    <property type="entry name" value="Pept_M20_glutamate_carboxypep"/>
</dbReference>
<dbReference type="PROSITE" id="PS00758">
    <property type="entry name" value="ARGE_DAPE_CPG2_1"/>
    <property type="match status" value="1"/>
</dbReference>
<feature type="active site" description="Proton acceptor" evidence="5">
    <location>
        <position position="136"/>
    </location>
</feature>
<keyword evidence="8" id="KW-1185">Reference proteome</keyword>
<evidence type="ECO:0000256" key="5">
    <source>
        <dbReference type="PIRSR" id="PIRSR037238-1"/>
    </source>
</evidence>
<keyword evidence="3" id="KW-0378">Hydrolase</keyword>
<dbReference type="Pfam" id="PF01546">
    <property type="entry name" value="Peptidase_M20"/>
    <property type="match status" value="1"/>
</dbReference>
<feature type="domain" description="Peptidase M20 dimerisation" evidence="6">
    <location>
        <begin position="171"/>
        <end position="261"/>
    </location>
</feature>
<dbReference type="InterPro" id="IPR002933">
    <property type="entry name" value="Peptidase_M20"/>
</dbReference>
<dbReference type="CDD" id="cd03885">
    <property type="entry name" value="M20_CPDG2"/>
    <property type="match status" value="1"/>
</dbReference>
<evidence type="ECO:0000256" key="1">
    <source>
        <dbReference type="ARBA" id="ARBA00001947"/>
    </source>
</evidence>
<protein>
    <submittedName>
        <fullName evidence="7">Glutamate carboxypeptidase</fullName>
    </submittedName>
</protein>
<evidence type="ECO:0000313" key="8">
    <source>
        <dbReference type="Proteomes" id="UP000199004"/>
    </source>
</evidence>
<dbReference type="SUPFAM" id="SSF53187">
    <property type="entry name" value="Zn-dependent exopeptidases"/>
    <property type="match status" value="1"/>
</dbReference>
<keyword evidence="4" id="KW-0862">Zinc</keyword>
<organism evidence="7 8">
    <name type="scientific">Nocardioides szechwanensis</name>
    <dbReference type="NCBI Taxonomy" id="1005944"/>
    <lineage>
        <taxon>Bacteria</taxon>
        <taxon>Bacillati</taxon>
        <taxon>Actinomycetota</taxon>
        <taxon>Actinomycetes</taxon>
        <taxon>Propionibacteriales</taxon>
        <taxon>Nocardioidaceae</taxon>
        <taxon>Nocardioides</taxon>
    </lineage>
</organism>
<dbReference type="InterPro" id="IPR050072">
    <property type="entry name" value="Peptidase_M20A"/>
</dbReference>
<evidence type="ECO:0000256" key="2">
    <source>
        <dbReference type="ARBA" id="ARBA00022723"/>
    </source>
</evidence>
<dbReference type="Pfam" id="PF07687">
    <property type="entry name" value="M20_dimer"/>
    <property type="match status" value="1"/>
</dbReference>
<reference evidence="8" key="1">
    <citation type="submission" date="2016-10" db="EMBL/GenBank/DDBJ databases">
        <authorList>
            <person name="Varghese N."/>
            <person name="Submissions S."/>
        </authorList>
    </citation>
    <scope>NUCLEOTIDE SEQUENCE [LARGE SCALE GENOMIC DNA]</scope>
    <source>
        <strain evidence="8">CGMCC 1.11147</strain>
    </source>
</reference>
<dbReference type="AlphaFoldDB" id="A0A1G9Z8N7"/>